<dbReference type="PANTHER" id="PTHR30520:SF2">
    <property type="entry name" value="INNER MEMBRANE PROTEIN YFDC"/>
    <property type="match status" value="1"/>
</dbReference>
<evidence type="ECO:0000313" key="6">
    <source>
        <dbReference type="EMBL" id="SFR76158.1"/>
    </source>
</evidence>
<dbReference type="PANTHER" id="PTHR30520">
    <property type="entry name" value="FORMATE TRANSPORTER-RELATED"/>
    <property type="match status" value="1"/>
</dbReference>
<dbReference type="EMBL" id="FOYT01000007">
    <property type="protein sequence ID" value="SFR76158.1"/>
    <property type="molecule type" value="Genomic_DNA"/>
</dbReference>
<keyword evidence="4 5" id="KW-0472">Membrane</keyword>
<evidence type="ECO:0000256" key="3">
    <source>
        <dbReference type="ARBA" id="ARBA00022989"/>
    </source>
</evidence>
<feature type="transmembrane region" description="Helical" evidence="5">
    <location>
        <begin position="189"/>
        <end position="214"/>
    </location>
</feature>
<evidence type="ECO:0000256" key="2">
    <source>
        <dbReference type="ARBA" id="ARBA00022692"/>
    </source>
</evidence>
<sequence length="261" mass="27123">MSTAPTPREVYERAAEEGDRRLNQSLLELVATAFIAGFTITFGMAALGIVEANLKAEFGSLAHLGGALALGTGVVFLVIGRAELFSENFLDPAVRAVEASGSYMVGALFRLWSVTFVFNLVGGGLMVAILTVEGALPPGTEHVFRTTSSEIVSRGRWAEFADAISGGVLVTMLSFSLSAVEESVSRILLSYVVGVLLALGPFSHVVVTVLHVLFGVRSGAPIGVAAIVETTVVVTAGNLVGGLGIGTFTHVVQARGSEEAE</sequence>
<accession>A0A1I6JB51</accession>
<keyword evidence="3 5" id="KW-1133">Transmembrane helix</keyword>
<dbReference type="Proteomes" id="UP000198531">
    <property type="component" value="Unassembled WGS sequence"/>
</dbReference>
<keyword evidence="2 5" id="KW-0812">Transmembrane</keyword>
<dbReference type="GO" id="GO:0005886">
    <property type="term" value="C:plasma membrane"/>
    <property type="evidence" value="ECO:0007669"/>
    <property type="project" value="TreeGrafter"/>
</dbReference>
<dbReference type="InterPro" id="IPR023271">
    <property type="entry name" value="Aquaporin-like"/>
</dbReference>
<gene>
    <name evidence="6" type="ORF">SAMN04487947_4236</name>
</gene>
<dbReference type="OrthoDB" id="176259at2157"/>
<feature type="transmembrane region" description="Helical" evidence="5">
    <location>
        <begin position="29"/>
        <end position="49"/>
    </location>
</feature>
<feature type="transmembrane region" description="Helical" evidence="5">
    <location>
        <begin position="61"/>
        <end position="80"/>
    </location>
</feature>
<dbReference type="Pfam" id="PF01226">
    <property type="entry name" value="Form_Nir_trans"/>
    <property type="match status" value="1"/>
</dbReference>
<reference evidence="7" key="1">
    <citation type="submission" date="2016-10" db="EMBL/GenBank/DDBJ databases">
        <authorList>
            <person name="Varghese N."/>
            <person name="Submissions S."/>
        </authorList>
    </citation>
    <scope>NUCLEOTIDE SEQUENCE [LARGE SCALE GENOMIC DNA]</scope>
    <source>
        <strain evidence="7">CGMCC 1.7736</strain>
    </source>
</reference>
<feature type="transmembrane region" description="Helical" evidence="5">
    <location>
        <begin position="111"/>
        <end position="136"/>
    </location>
</feature>
<dbReference type="STRING" id="553469.SAMN04487947_4236"/>
<evidence type="ECO:0000256" key="4">
    <source>
        <dbReference type="ARBA" id="ARBA00023136"/>
    </source>
</evidence>
<dbReference type="RefSeq" id="WP_089811435.1">
    <property type="nucleotide sequence ID" value="NZ_FOYT01000007.1"/>
</dbReference>
<dbReference type="AlphaFoldDB" id="A0A1I6JB51"/>
<proteinExistence type="predicted"/>
<evidence type="ECO:0000256" key="1">
    <source>
        <dbReference type="ARBA" id="ARBA00004141"/>
    </source>
</evidence>
<feature type="transmembrane region" description="Helical" evidence="5">
    <location>
        <begin position="157"/>
        <end position="177"/>
    </location>
</feature>
<dbReference type="InterPro" id="IPR000292">
    <property type="entry name" value="For/NO2_transpt"/>
</dbReference>
<evidence type="ECO:0000313" key="7">
    <source>
        <dbReference type="Proteomes" id="UP000198531"/>
    </source>
</evidence>
<protein>
    <submittedName>
        <fullName evidence="6">Formate/nitrite transporter FocA, FNT family</fullName>
    </submittedName>
</protein>
<evidence type="ECO:0000256" key="5">
    <source>
        <dbReference type="SAM" id="Phobius"/>
    </source>
</evidence>
<organism evidence="6 7">
    <name type="scientific">Halogeometricum rufum</name>
    <dbReference type="NCBI Taxonomy" id="553469"/>
    <lineage>
        <taxon>Archaea</taxon>
        <taxon>Methanobacteriati</taxon>
        <taxon>Methanobacteriota</taxon>
        <taxon>Stenosarchaea group</taxon>
        <taxon>Halobacteria</taxon>
        <taxon>Halobacteriales</taxon>
        <taxon>Haloferacaceae</taxon>
        <taxon>Halogeometricum</taxon>
    </lineage>
</organism>
<name>A0A1I6JB51_9EURY</name>
<comment type="subcellular location">
    <subcellularLocation>
        <location evidence="1">Membrane</location>
        <topology evidence="1">Multi-pass membrane protein</topology>
    </subcellularLocation>
</comment>
<dbReference type="GO" id="GO:0015499">
    <property type="term" value="F:formate transmembrane transporter activity"/>
    <property type="evidence" value="ECO:0007669"/>
    <property type="project" value="TreeGrafter"/>
</dbReference>
<keyword evidence="7" id="KW-1185">Reference proteome</keyword>
<dbReference type="Gene3D" id="1.20.1080.10">
    <property type="entry name" value="Glycerol uptake facilitator protein"/>
    <property type="match status" value="1"/>
</dbReference>